<keyword evidence="5 8" id="KW-0238">DNA-binding</keyword>
<dbReference type="EMBL" id="LQXD01000099">
    <property type="protein sequence ID" value="OIJ16461.1"/>
    <property type="molecule type" value="Genomic_DNA"/>
</dbReference>
<dbReference type="SMART" id="SM00448">
    <property type="entry name" value="REC"/>
    <property type="match status" value="1"/>
</dbReference>
<dbReference type="Gene3D" id="1.10.10.10">
    <property type="entry name" value="Winged helix-like DNA-binding domain superfamily/Winged helix DNA-binding domain"/>
    <property type="match status" value="1"/>
</dbReference>
<evidence type="ECO:0000256" key="5">
    <source>
        <dbReference type="ARBA" id="ARBA00023125"/>
    </source>
</evidence>
<protein>
    <submittedName>
        <fullName evidence="11">DNA-binding response regulator</fullName>
    </submittedName>
    <submittedName>
        <fullName evidence="12">Response regulator transcription factor</fullName>
    </submittedName>
</protein>
<dbReference type="GO" id="GO:0005829">
    <property type="term" value="C:cytosol"/>
    <property type="evidence" value="ECO:0007669"/>
    <property type="project" value="TreeGrafter"/>
</dbReference>
<dbReference type="InterPro" id="IPR039420">
    <property type="entry name" value="WalR-like"/>
</dbReference>
<reference evidence="12 13" key="3">
    <citation type="journal article" date="2019" name="Int. J. Syst. Evol. Microbiol.">
        <title>Anaerobacillus isosaccharinicus sp. nov., an alkaliphilic bacterium which degrades isosaccharinic acid.</title>
        <authorList>
            <person name="Bassil N.M."/>
            <person name="Lloyd J.R."/>
        </authorList>
    </citation>
    <scope>NUCLEOTIDE SEQUENCE [LARGE SCALE GENOMIC DNA]</scope>
    <source>
        <strain evidence="12 13">NB2006</strain>
    </source>
</reference>
<feature type="modified residue" description="4-aspartylphosphate" evidence="7">
    <location>
        <position position="52"/>
    </location>
</feature>
<accession>A0A1S2LVA8</accession>
<dbReference type="RefSeq" id="WP_071317152.1">
    <property type="nucleotide sequence ID" value="NZ_CP063356.2"/>
</dbReference>
<dbReference type="AlphaFoldDB" id="A0A1S2LVA8"/>
<sequence length="233" mass="26853">MLKIALVEDDLELRMIISTMLKRYQYEVIVINDFSNVVVDLLNVNPDVVLLDINLPYVDGFHICKSLRSKSHVPIIIISARNSDSDQILGVELGADDYVIKPFSVEVLHSKIKACIRRVYGEFTSEKKGSAFANFKIDYQTFTVSYSEKEQELTKNEYKILKCLAERPNQIVSREELLNELWDDVSFVDNNTLNVNISRIKGKLAEIGITEAIQTKRGYGYKFVPYWMENRNE</sequence>
<evidence type="ECO:0000313" key="12">
    <source>
        <dbReference type="EMBL" id="QOY38163.1"/>
    </source>
</evidence>
<dbReference type="SMART" id="SM00862">
    <property type="entry name" value="Trans_reg_C"/>
    <property type="match status" value="1"/>
</dbReference>
<dbReference type="KEGG" id="aia:AWH56_011860"/>
<dbReference type="PROSITE" id="PS51755">
    <property type="entry name" value="OMPR_PHOB"/>
    <property type="match status" value="1"/>
</dbReference>
<keyword evidence="4" id="KW-0805">Transcription regulation</keyword>
<dbReference type="SUPFAM" id="SSF46894">
    <property type="entry name" value="C-terminal effector domain of the bipartite response regulators"/>
    <property type="match status" value="1"/>
</dbReference>
<keyword evidence="2 7" id="KW-0597">Phosphoprotein</keyword>
<keyword evidence="3" id="KW-0902">Two-component regulatory system</keyword>
<evidence type="ECO:0000256" key="6">
    <source>
        <dbReference type="ARBA" id="ARBA00023163"/>
    </source>
</evidence>
<keyword evidence="13" id="KW-1185">Reference proteome</keyword>
<evidence type="ECO:0000256" key="8">
    <source>
        <dbReference type="PROSITE-ProRule" id="PRU01091"/>
    </source>
</evidence>
<organism evidence="11 13">
    <name type="scientific">Anaerobacillus isosaccharinicus</name>
    <dbReference type="NCBI Taxonomy" id="1532552"/>
    <lineage>
        <taxon>Bacteria</taxon>
        <taxon>Bacillati</taxon>
        <taxon>Bacillota</taxon>
        <taxon>Bacilli</taxon>
        <taxon>Bacillales</taxon>
        <taxon>Bacillaceae</taxon>
        <taxon>Anaerobacillus</taxon>
    </lineage>
</organism>
<dbReference type="OrthoDB" id="9790442at2"/>
<evidence type="ECO:0000313" key="13">
    <source>
        <dbReference type="Proteomes" id="UP000180175"/>
    </source>
</evidence>
<dbReference type="InterPro" id="IPR036388">
    <property type="entry name" value="WH-like_DNA-bd_sf"/>
</dbReference>
<dbReference type="InterPro" id="IPR011006">
    <property type="entry name" value="CheY-like_superfamily"/>
</dbReference>
<dbReference type="SUPFAM" id="SSF52172">
    <property type="entry name" value="CheY-like"/>
    <property type="match status" value="1"/>
</dbReference>
<evidence type="ECO:0000256" key="4">
    <source>
        <dbReference type="ARBA" id="ARBA00023015"/>
    </source>
</evidence>
<reference evidence="11 13" key="1">
    <citation type="submission" date="2016-10" db="EMBL/GenBank/DDBJ databases">
        <title>Draft genome sequences of four alkaliphilic bacteria belonging to the Anaerobacillus genus.</title>
        <authorList>
            <person name="Bassil N.M."/>
            <person name="Lloyd J.R."/>
        </authorList>
    </citation>
    <scope>NUCLEOTIDE SEQUENCE [LARGE SCALE GENOMIC DNA]</scope>
    <source>
        <strain evidence="11 13">NB2006</strain>
    </source>
</reference>
<dbReference type="Gene3D" id="3.40.50.2300">
    <property type="match status" value="1"/>
</dbReference>
<evidence type="ECO:0000259" key="9">
    <source>
        <dbReference type="PROSITE" id="PS50110"/>
    </source>
</evidence>
<feature type="domain" description="OmpR/PhoB-type" evidence="10">
    <location>
        <begin position="127"/>
        <end position="225"/>
    </location>
</feature>
<dbReference type="InterPro" id="IPR001789">
    <property type="entry name" value="Sig_transdc_resp-reg_receiver"/>
</dbReference>
<dbReference type="Pfam" id="PF00072">
    <property type="entry name" value="Response_reg"/>
    <property type="match status" value="1"/>
</dbReference>
<dbReference type="PANTHER" id="PTHR48111">
    <property type="entry name" value="REGULATOR OF RPOS"/>
    <property type="match status" value="1"/>
</dbReference>
<dbReference type="GO" id="GO:0000156">
    <property type="term" value="F:phosphorelay response regulator activity"/>
    <property type="evidence" value="ECO:0007669"/>
    <property type="project" value="TreeGrafter"/>
</dbReference>
<feature type="DNA-binding region" description="OmpR/PhoB-type" evidence="8">
    <location>
        <begin position="127"/>
        <end position="225"/>
    </location>
</feature>
<dbReference type="PROSITE" id="PS50110">
    <property type="entry name" value="RESPONSE_REGULATORY"/>
    <property type="match status" value="1"/>
</dbReference>
<evidence type="ECO:0000256" key="1">
    <source>
        <dbReference type="ARBA" id="ARBA00004496"/>
    </source>
</evidence>
<evidence type="ECO:0000313" key="11">
    <source>
        <dbReference type="EMBL" id="OIJ16461.1"/>
    </source>
</evidence>
<dbReference type="EMBL" id="CP063356">
    <property type="protein sequence ID" value="QOY38163.1"/>
    <property type="molecule type" value="Genomic_DNA"/>
</dbReference>
<evidence type="ECO:0000256" key="2">
    <source>
        <dbReference type="ARBA" id="ARBA00022553"/>
    </source>
</evidence>
<dbReference type="InterPro" id="IPR016032">
    <property type="entry name" value="Sig_transdc_resp-reg_C-effctor"/>
</dbReference>
<proteinExistence type="predicted"/>
<evidence type="ECO:0000256" key="3">
    <source>
        <dbReference type="ARBA" id="ARBA00023012"/>
    </source>
</evidence>
<keyword evidence="6" id="KW-0804">Transcription</keyword>
<dbReference type="InterPro" id="IPR001867">
    <property type="entry name" value="OmpR/PhoB-type_DNA-bd"/>
</dbReference>
<dbReference type="Proteomes" id="UP000180175">
    <property type="component" value="Chromosome"/>
</dbReference>
<dbReference type="PANTHER" id="PTHR48111:SF43">
    <property type="entry name" value="STAGE 0 SPORULATION PROTEIN A HOMOLOG"/>
    <property type="match status" value="1"/>
</dbReference>
<dbReference type="CDD" id="cd00383">
    <property type="entry name" value="trans_reg_C"/>
    <property type="match status" value="1"/>
</dbReference>
<gene>
    <name evidence="12" type="ORF">AWH56_011860</name>
    <name evidence="11" type="ORF">AWH56_10955</name>
</gene>
<evidence type="ECO:0000256" key="7">
    <source>
        <dbReference type="PROSITE-ProRule" id="PRU00169"/>
    </source>
</evidence>
<reference evidence="12 13" key="2">
    <citation type="journal article" date="2017" name="Genome Announc.">
        <title>Draft Genome Sequences of Four Alkaliphilic Bacteria Belonging to the Anaerobacillus Genus.</title>
        <authorList>
            <person name="Bassil N.M."/>
            <person name="Lloyd J.R."/>
        </authorList>
    </citation>
    <scope>NUCLEOTIDE SEQUENCE [LARGE SCALE GENOMIC DNA]</scope>
    <source>
        <strain evidence="12 13">NB2006</strain>
    </source>
</reference>
<reference evidence="12" key="4">
    <citation type="submission" date="2020-10" db="EMBL/GenBank/DDBJ databases">
        <authorList>
            <person name="Bassil N.M."/>
            <person name="Lloyd J.R."/>
        </authorList>
    </citation>
    <scope>NUCLEOTIDE SEQUENCE</scope>
    <source>
        <strain evidence="12">NB2006</strain>
    </source>
</reference>
<feature type="domain" description="Response regulatory" evidence="9">
    <location>
        <begin position="3"/>
        <end position="116"/>
    </location>
</feature>
<evidence type="ECO:0000259" key="10">
    <source>
        <dbReference type="PROSITE" id="PS51755"/>
    </source>
</evidence>
<dbReference type="GO" id="GO:0032993">
    <property type="term" value="C:protein-DNA complex"/>
    <property type="evidence" value="ECO:0007669"/>
    <property type="project" value="TreeGrafter"/>
</dbReference>
<comment type="subcellular location">
    <subcellularLocation>
        <location evidence="1">Cytoplasm</location>
    </subcellularLocation>
</comment>
<dbReference type="Gene3D" id="6.10.250.690">
    <property type="match status" value="1"/>
</dbReference>
<dbReference type="Pfam" id="PF00486">
    <property type="entry name" value="Trans_reg_C"/>
    <property type="match status" value="1"/>
</dbReference>
<dbReference type="GO" id="GO:0000976">
    <property type="term" value="F:transcription cis-regulatory region binding"/>
    <property type="evidence" value="ECO:0007669"/>
    <property type="project" value="TreeGrafter"/>
</dbReference>
<dbReference type="GO" id="GO:0006355">
    <property type="term" value="P:regulation of DNA-templated transcription"/>
    <property type="evidence" value="ECO:0007669"/>
    <property type="project" value="InterPro"/>
</dbReference>
<name>A0A1S2LVA8_9BACI</name>